<dbReference type="InterPro" id="IPR027417">
    <property type="entry name" value="P-loop_NTPase"/>
</dbReference>
<dbReference type="Proteomes" id="UP000053923">
    <property type="component" value="Unassembled WGS sequence"/>
</dbReference>
<comment type="caution">
    <text evidence="4">The sequence shown here is derived from an EMBL/GenBank/DDBJ whole genome shotgun (WGS) entry which is preliminary data.</text>
</comment>
<dbReference type="EMBL" id="LLZG01000165">
    <property type="protein sequence ID" value="KUL34732.1"/>
    <property type="molecule type" value="Genomic_DNA"/>
</dbReference>
<accession>A0A0X3USF2</accession>
<feature type="transmembrane region" description="Helical" evidence="2">
    <location>
        <begin position="692"/>
        <end position="713"/>
    </location>
</feature>
<dbReference type="Pfam" id="PF05729">
    <property type="entry name" value="NACHT"/>
    <property type="match status" value="1"/>
</dbReference>
<feature type="transmembrane region" description="Helical" evidence="2">
    <location>
        <begin position="652"/>
        <end position="672"/>
    </location>
</feature>
<keyword evidence="2" id="KW-0472">Membrane</keyword>
<proteinExistence type="predicted"/>
<feature type="transmembrane region" description="Helical" evidence="2">
    <location>
        <begin position="611"/>
        <end position="631"/>
    </location>
</feature>
<dbReference type="Gene3D" id="3.40.50.300">
    <property type="entry name" value="P-loop containing nucleotide triphosphate hydrolases"/>
    <property type="match status" value="1"/>
</dbReference>
<feature type="transmembrane region" description="Helical" evidence="2">
    <location>
        <begin position="570"/>
        <end position="591"/>
    </location>
</feature>
<name>A0A0X3USF2_9ACTN</name>
<feature type="domain" description="NACHT" evidence="3">
    <location>
        <begin position="139"/>
        <end position="261"/>
    </location>
</feature>
<protein>
    <recommendedName>
        <fullName evidence="3">NACHT domain-containing protein</fullName>
    </recommendedName>
</protein>
<feature type="transmembrane region" description="Helical" evidence="2">
    <location>
        <begin position="524"/>
        <end position="549"/>
    </location>
</feature>
<keyword evidence="2" id="KW-0812">Transmembrane</keyword>
<keyword evidence="2" id="KW-1133">Transmembrane helix</keyword>
<feature type="region of interest" description="Disordered" evidence="1">
    <location>
        <begin position="766"/>
        <end position="790"/>
    </location>
</feature>
<evidence type="ECO:0000313" key="5">
    <source>
        <dbReference type="Proteomes" id="UP000053923"/>
    </source>
</evidence>
<evidence type="ECO:0000256" key="2">
    <source>
        <dbReference type="SAM" id="Phobius"/>
    </source>
</evidence>
<dbReference type="PROSITE" id="PS50837">
    <property type="entry name" value="NACHT"/>
    <property type="match status" value="1"/>
</dbReference>
<feature type="transmembrane region" description="Helical" evidence="2">
    <location>
        <begin position="34"/>
        <end position="52"/>
    </location>
</feature>
<feature type="transmembrane region" description="Helical" evidence="2">
    <location>
        <begin position="497"/>
        <end position="518"/>
    </location>
</feature>
<reference evidence="5" key="1">
    <citation type="submission" date="2015-10" db="EMBL/GenBank/DDBJ databases">
        <authorList>
            <person name="Ju K.-S."/>
            <person name="Doroghazi J.R."/>
            <person name="Metcalf W.W."/>
        </authorList>
    </citation>
    <scope>NUCLEOTIDE SEQUENCE [LARGE SCALE GENOMIC DNA]</scope>
    <source>
        <strain evidence="5">NRRL 3151</strain>
    </source>
</reference>
<dbReference type="SUPFAM" id="SSF52540">
    <property type="entry name" value="P-loop containing nucleoside triphosphate hydrolases"/>
    <property type="match status" value="1"/>
</dbReference>
<evidence type="ECO:0000256" key="1">
    <source>
        <dbReference type="SAM" id="MobiDB-lite"/>
    </source>
</evidence>
<feature type="transmembrane region" description="Helical" evidence="2">
    <location>
        <begin position="463"/>
        <end position="485"/>
    </location>
</feature>
<dbReference type="AlphaFoldDB" id="A0A0X3USF2"/>
<keyword evidence="5" id="KW-1185">Reference proteome</keyword>
<gene>
    <name evidence="4" type="ORF">ADL12_20385</name>
</gene>
<evidence type="ECO:0000313" key="4">
    <source>
        <dbReference type="EMBL" id="KUL34732.1"/>
    </source>
</evidence>
<organism evidence="4 5">
    <name type="scientific">Streptomyces regalis</name>
    <dbReference type="NCBI Taxonomy" id="68262"/>
    <lineage>
        <taxon>Bacteria</taxon>
        <taxon>Bacillati</taxon>
        <taxon>Actinomycetota</taxon>
        <taxon>Actinomycetes</taxon>
        <taxon>Kitasatosporales</taxon>
        <taxon>Streptomycetaceae</taxon>
        <taxon>Streptomyces</taxon>
    </lineage>
</organism>
<evidence type="ECO:0000259" key="3">
    <source>
        <dbReference type="PROSITE" id="PS50837"/>
    </source>
</evidence>
<dbReference type="InterPro" id="IPR007111">
    <property type="entry name" value="NACHT_NTPase"/>
</dbReference>
<sequence length="790" mass="85445">MRWRWVLTWLLCAALTVGLIIVWNVRPKDIGDAASVVAAVIGLFSVLTVWAWRRSPRHGRSTSGQVAEAAQVLARQVRRQWQDEAVLRQLFDPAPLPVLWSDCPLPDVSDHRQLIGAPVTCRADAPQELAAAFRSLPRRRLVVLGPAGSGKTTLAVLLTLALLGQRDPDDPVPVLLSLASFDPSRDSVQAWLRRQIAADYAVLADIDTYGPSAIEDLLAEGRVLPVLEALDERPEAGRAAVLTALNDTLDPHTPLVLTCRTANYTTAVTEAGVLTGAAVIAPSPVRPDDALTLLRLATPPGPRQTRWDALAEHMNQNPDGTAAQALASPLMVALARAVYADAPGDPTELADTDRFLTLAMVEHHLLDSLVPTLYARAHRRDPSGRRWSPQQAHRYLIHLAAGMQRQDTYNLSWWQLHRWVPTLAHTWSRPAAWTTLLIALTLLGYEAHGAIPGFPPRERGVMVWYMQGMTAALPCMCWFAAWAAVRPRLSTHRFSGAVLTALCGGAAFAVPGMTFNPVDVAPGWYVVGCEAVTGFAFLLVLYTAGLPVPPSMPSRGSITLWRWHHRLPRAVAIFCGTTVLTAAALYIYALVVRPMPGASKVHSSQRTELPWAYGLTLGAVVGVVQILFYWLRGTTTAHDLTAPASAVRADRLVTLVCGGAGVLLVALPYGILAALGNVTPQGQVTGDVVRELAAMLLGVGPTGLVLALAACSWPHYTAARLSLAARGRLPWRLQAFLADAHRLGILRQVGPVYQFRHARLQQRLAAQTRIPGPRPATARPGSPSSEPTSS</sequence>